<organism evidence="1 2">
    <name type="scientific">Azospirillum brasilense</name>
    <dbReference type="NCBI Taxonomy" id="192"/>
    <lineage>
        <taxon>Bacteria</taxon>
        <taxon>Pseudomonadati</taxon>
        <taxon>Pseudomonadota</taxon>
        <taxon>Alphaproteobacteria</taxon>
        <taxon>Rhodospirillales</taxon>
        <taxon>Azospirillaceae</taxon>
        <taxon>Azospirillum</taxon>
    </lineage>
</organism>
<protein>
    <submittedName>
        <fullName evidence="1">Uncharacterized protein</fullName>
    </submittedName>
</protein>
<gene>
    <name evidence="1" type="ORF">CHT98_22660</name>
</gene>
<evidence type="ECO:0000313" key="2">
    <source>
        <dbReference type="Proteomes" id="UP000215367"/>
    </source>
</evidence>
<reference evidence="1 2" key="1">
    <citation type="submission" date="2017-07" db="EMBL/GenBank/DDBJ databases">
        <title>Whole genome sequence of Azospirillum brasilense 2A1, a potential biofertilizer strain.</title>
        <authorList>
            <person name="Fontana C.A."/>
            <person name="Toffoli L.M."/>
            <person name="Salazar S.M."/>
            <person name="Puglisi E."/>
            <person name="Pedraza R."/>
            <person name="Bassi D."/>
            <person name="Cocconcelli P.S."/>
        </authorList>
    </citation>
    <scope>NUCLEOTIDE SEQUENCE [LARGE SCALE GENOMIC DNA]</scope>
    <source>
        <strain evidence="1 2">2A1</strain>
        <plasmid evidence="1">unnamed</plasmid>
    </source>
</reference>
<sequence>MAGIGVETGAGRAGTGGVAGAAKAAAFWRRAVSASFSFWRRRWTISRARICCSWRKAMASRRRAAIPSLTDA</sequence>
<accession>A0A235H9Z5</accession>
<name>A0A235H9Z5_AZOBR</name>
<geneLocation type="plasmid" evidence="1">
    <name>unnamed</name>
</geneLocation>
<dbReference type="Proteomes" id="UP000215367">
    <property type="component" value="Unassembled WGS sequence"/>
</dbReference>
<comment type="caution">
    <text evidence="1">The sequence shown here is derived from an EMBL/GenBank/DDBJ whole genome shotgun (WGS) entry which is preliminary data.</text>
</comment>
<keyword evidence="1" id="KW-0614">Plasmid</keyword>
<dbReference type="EMBL" id="NOWT01000026">
    <property type="protein sequence ID" value="OYD82005.1"/>
    <property type="molecule type" value="Genomic_DNA"/>
</dbReference>
<evidence type="ECO:0000313" key="1">
    <source>
        <dbReference type="EMBL" id="OYD82005.1"/>
    </source>
</evidence>
<dbReference type="AlphaFoldDB" id="A0A235H9Z5"/>
<proteinExistence type="predicted"/>